<reference evidence="1 2" key="1">
    <citation type="submission" date="2019-02" db="EMBL/GenBank/DDBJ databases">
        <title>Deep-cultivation of Planctomycetes and their phenomic and genomic characterization uncovers novel biology.</title>
        <authorList>
            <person name="Wiegand S."/>
            <person name="Jogler M."/>
            <person name="Boedeker C."/>
            <person name="Pinto D."/>
            <person name="Vollmers J."/>
            <person name="Rivas-Marin E."/>
            <person name="Kohn T."/>
            <person name="Peeters S.H."/>
            <person name="Heuer A."/>
            <person name="Rast P."/>
            <person name="Oberbeckmann S."/>
            <person name="Bunk B."/>
            <person name="Jeske O."/>
            <person name="Meyerdierks A."/>
            <person name="Storesund J.E."/>
            <person name="Kallscheuer N."/>
            <person name="Luecker S."/>
            <person name="Lage O.M."/>
            <person name="Pohl T."/>
            <person name="Merkel B.J."/>
            <person name="Hornburger P."/>
            <person name="Mueller R.-W."/>
            <person name="Bruemmer F."/>
            <person name="Labrenz M."/>
            <person name="Spormann A.M."/>
            <person name="Op den Camp H."/>
            <person name="Overmann J."/>
            <person name="Amann R."/>
            <person name="Jetten M.S.M."/>
            <person name="Mascher T."/>
            <person name="Medema M.H."/>
            <person name="Devos D.P."/>
            <person name="Kaster A.-K."/>
            <person name="Ovreas L."/>
            <person name="Rohde M."/>
            <person name="Galperin M.Y."/>
            <person name="Jogler C."/>
        </authorList>
    </citation>
    <scope>NUCLEOTIDE SEQUENCE [LARGE SCALE GENOMIC DNA]</scope>
    <source>
        <strain evidence="1 2">ETA_A8</strain>
    </source>
</reference>
<dbReference type="AlphaFoldDB" id="A0A517Y3Y6"/>
<sequence length="39" mass="4470">MDTLIVLGILGWLGVWCYTKGKHIGSVKGYHVGRSRRRR</sequence>
<dbReference type="EMBL" id="CP036274">
    <property type="protein sequence ID" value="QDU24944.1"/>
    <property type="molecule type" value="Genomic_DNA"/>
</dbReference>
<organism evidence="1 2">
    <name type="scientific">Anatilimnocola aggregata</name>
    <dbReference type="NCBI Taxonomy" id="2528021"/>
    <lineage>
        <taxon>Bacteria</taxon>
        <taxon>Pseudomonadati</taxon>
        <taxon>Planctomycetota</taxon>
        <taxon>Planctomycetia</taxon>
        <taxon>Pirellulales</taxon>
        <taxon>Pirellulaceae</taxon>
        <taxon>Anatilimnocola</taxon>
    </lineage>
</organism>
<keyword evidence="2" id="KW-1185">Reference proteome</keyword>
<dbReference type="Proteomes" id="UP000315017">
    <property type="component" value="Chromosome"/>
</dbReference>
<evidence type="ECO:0000313" key="1">
    <source>
        <dbReference type="EMBL" id="QDU24944.1"/>
    </source>
</evidence>
<accession>A0A517Y3Y6</accession>
<protein>
    <submittedName>
        <fullName evidence="1">Uncharacterized protein</fullName>
    </submittedName>
</protein>
<proteinExistence type="predicted"/>
<gene>
    <name evidence="1" type="ORF">ETAA8_00050</name>
</gene>
<evidence type="ECO:0000313" key="2">
    <source>
        <dbReference type="Proteomes" id="UP000315017"/>
    </source>
</evidence>
<name>A0A517Y3Y6_9BACT</name>
<dbReference type="KEGG" id="aagg:ETAA8_00050"/>